<comment type="subcellular location">
    <subcellularLocation>
        <location evidence="1 9">Secreted</location>
    </subcellularLocation>
</comment>
<feature type="domain" description="Pentraxin (PTX)" evidence="10">
    <location>
        <begin position="28"/>
        <end position="228"/>
    </location>
</feature>
<dbReference type="InterPro" id="IPR013320">
    <property type="entry name" value="ConA-like_dom_sf"/>
</dbReference>
<proteinExistence type="inferred from homology"/>
<evidence type="ECO:0000256" key="2">
    <source>
        <dbReference type="ARBA" id="ARBA00022525"/>
    </source>
</evidence>
<feature type="disulfide bond" evidence="8">
    <location>
        <begin position="59"/>
        <end position="118"/>
    </location>
</feature>
<reference evidence="12" key="1">
    <citation type="submission" date="2025-08" db="UniProtKB">
        <authorList>
            <consortium name="RefSeq"/>
        </authorList>
    </citation>
    <scope>IDENTIFICATION</scope>
</reference>
<dbReference type="Gene3D" id="2.60.120.200">
    <property type="match status" value="1"/>
</dbReference>
<gene>
    <name evidence="12" type="primary">LOC115458349</name>
</gene>
<dbReference type="InterPro" id="IPR001759">
    <property type="entry name" value="PTX_dom"/>
</dbReference>
<keyword evidence="5 9" id="KW-0106">Calcium</keyword>
<feature type="signal peptide" evidence="9">
    <location>
        <begin position="1"/>
        <end position="23"/>
    </location>
</feature>
<comment type="cofactor">
    <cofactor evidence="9">
        <name>Ca(2+)</name>
        <dbReference type="ChEBI" id="CHEBI:29108"/>
    </cofactor>
    <text evidence="9">Binds 2 calcium ions per subunit.</text>
</comment>
<dbReference type="KEGG" id="muo:115458349"/>
<evidence type="ECO:0000256" key="9">
    <source>
        <dbReference type="RuleBase" id="RU362112"/>
    </source>
</evidence>
<evidence type="ECO:0000256" key="8">
    <source>
        <dbReference type="PROSITE-ProRule" id="PRU01172"/>
    </source>
</evidence>
<comment type="subunit">
    <text evidence="9">Homopentamer. Pentaxin (or pentraxin) have a discoid arrangement of 5 non-covalently bound subunits.</text>
</comment>
<dbReference type="SUPFAM" id="SSF49899">
    <property type="entry name" value="Concanavalin A-like lectins/glucanases"/>
    <property type="match status" value="1"/>
</dbReference>
<dbReference type="SMART" id="SM00159">
    <property type="entry name" value="PTX"/>
    <property type="match status" value="1"/>
</dbReference>
<sequence>MPEKMMKTLLCCLFLMITSRTMALQDLGKNVALFPKESTTSYVILKSQVTTSLTSLTACVNFHTTLTRPFALLSIANPGKFNDLLIYKNSTTSSKVFVGDEEIIFTTPESTMGWNHICAAWASSTGVVTLWQNGIPSPRKTMKKGYSIGTQPIIILGQDQDSYGGSFEINQSFEGEIANVQMWNFILSPYEMELAMANSNLIDGNVLEWRSLDYTLQGDVIIQPKLQYKTNCRCNGC</sequence>
<dbReference type="GO" id="GO:0005576">
    <property type="term" value="C:extracellular region"/>
    <property type="evidence" value="ECO:0007669"/>
    <property type="project" value="UniProtKB-SubCell"/>
</dbReference>
<keyword evidence="2" id="KW-0964">Secreted</keyword>
<dbReference type="FunCoup" id="A0A6P7X1U7">
    <property type="interactions" value="215"/>
</dbReference>
<evidence type="ECO:0000256" key="1">
    <source>
        <dbReference type="ARBA" id="ARBA00004613"/>
    </source>
</evidence>
<keyword evidence="6 8" id="KW-1015">Disulfide bond</keyword>
<evidence type="ECO:0000256" key="4">
    <source>
        <dbReference type="ARBA" id="ARBA00022729"/>
    </source>
</evidence>
<evidence type="ECO:0000259" key="10">
    <source>
        <dbReference type="PROSITE" id="PS51828"/>
    </source>
</evidence>
<dbReference type="OrthoDB" id="547680at2759"/>
<dbReference type="InterPro" id="IPR051005">
    <property type="entry name" value="Pentraxin_domain"/>
</dbReference>
<dbReference type="RefSeq" id="XP_030044104.1">
    <property type="nucleotide sequence ID" value="XM_030188244.1"/>
</dbReference>
<evidence type="ECO:0000256" key="6">
    <source>
        <dbReference type="ARBA" id="ARBA00023157"/>
    </source>
</evidence>
<dbReference type="AlphaFoldDB" id="A0A6P7X1U7"/>
<evidence type="ECO:0000256" key="7">
    <source>
        <dbReference type="ARBA" id="ARBA00038102"/>
    </source>
</evidence>
<evidence type="ECO:0000313" key="12">
    <source>
        <dbReference type="RefSeq" id="XP_030044104.1"/>
    </source>
</evidence>
<dbReference type="GeneID" id="115458349"/>
<dbReference type="PANTHER" id="PTHR45869:SF7">
    <property type="entry name" value="C-REACTIVE PROTEIN"/>
    <property type="match status" value="1"/>
</dbReference>
<keyword evidence="3 9" id="KW-0479">Metal-binding</keyword>
<evidence type="ECO:0000256" key="5">
    <source>
        <dbReference type="ARBA" id="ARBA00022837"/>
    </source>
</evidence>
<accession>A0A6P7X1U7</accession>
<dbReference type="PANTHER" id="PTHR45869">
    <property type="entry name" value="C-REACTIVE PROTEIN-RELATED"/>
    <property type="match status" value="1"/>
</dbReference>
<dbReference type="GO" id="GO:0046872">
    <property type="term" value="F:metal ion binding"/>
    <property type="evidence" value="ECO:0007669"/>
    <property type="project" value="UniProtKB-KW"/>
</dbReference>
<name>A0A6P7X1U7_9AMPH</name>
<dbReference type="PRINTS" id="PR00895">
    <property type="entry name" value="PENTAXIN"/>
</dbReference>
<dbReference type="Pfam" id="PF00354">
    <property type="entry name" value="Pentaxin"/>
    <property type="match status" value="1"/>
</dbReference>
<dbReference type="InParanoid" id="A0A6P7X1U7"/>
<feature type="chain" id="PRO_5028519080" description="Pentraxin family member" evidence="9">
    <location>
        <begin position="24"/>
        <end position="237"/>
    </location>
</feature>
<protein>
    <recommendedName>
        <fullName evidence="9">Pentraxin family member</fullName>
    </recommendedName>
</protein>
<dbReference type="FunFam" id="2.60.120.200:FF:000070">
    <property type="entry name" value="Serum amyloid P-component"/>
    <property type="match status" value="1"/>
</dbReference>
<dbReference type="Proteomes" id="UP000515156">
    <property type="component" value="Chromosome 14"/>
</dbReference>
<dbReference type="CDD" id="cd00152">
    <property type="entry name" value="PTX"/>
    <property type="match status" value="1"/>
</dbReference>
<evidence type="ECO:0000313" key="11">
    <source>
        <dbReference type="Proteomes" id="UP000515156"/>
    </source>
</evidence>
<keyword evidence="4 9" id="KW-0732">Signal</keyword>
<organism evidence="11 12">
    <name type="scientific">Microcaecilia unicolor</name>
    <dbReference type="NCBI Taxonomy" id="1415580"/>
    <lineage>
        <taxon>Eukaryota</taxon>
        <taxon>Metazoa</taxon>
        <taxon>Chordata</taxon>
        <taxon>Craniata</taxon>
        <taxon>Vertebrata</taxon>
        <taxon>Euteleostomi</taxon>
        <taxon>Amphibia</taxon>
        <taxon>Gymnophiona</taxon>
        <taxon>Siphonopidae</taxon>
        <taxon>Microcaecilia</taxon>
    </lineage>
</organism>
<keyword evidence="11" id="KW-1185">Reference proteome</keyword>
<dbReference type="PROSITE" id="PS51828">
    <property type="entry name" value="PTX_2"/>
    <property type="match status" value="1"/>
</dbReference>
<evidence type="ECO:0000256" key="3">
    <source>
        <dbReference type="ARBA" id="ARBA00022723"/>
    </source>
</evidence>
<comment type="similarity">
    <text evidence="7 9">Belongs to the pentraxin family.</text>
</comment>